<dbReference type="GO" id="GO:0016281">
    <property type="term" value="C:eukaryotic translation initiation factor 4F complex"/>
    <property type="evidence" value="ECO:0007669"/>
    <property type="project" value="TreeGrafter"/>
</dbReference>
<evidence type="ECO:0008006" key="9">
    <source>
        <dbReference type="Google" id="ProtNLM"/>
    </source>
</evidence>
<dbReference type="AlphaFoldDB" id="A0A016W1S4"/>
<dbReference type="InterPro" id="IPR023398">
    <property type="entry name" value="TIF_eIF4e-like"/>
</dbReference>
<keyword evidence="8" id="KW-1185">Reference proteome</keyword>
<dbReference type="Gene3D" id="3.30.760.10">
    <property type="entry name" value="RNA Cap, Translation Initiation Factor Eif4e"/>
    <property type="match status" value="1"/>
</dbReference>
<evidence type="ECO:0000313" key="8">
    <source>
        <dbReference type="Proteomes" id="UP000024635"/>
    </source>
</evidence>
<dbReference type="Proteomes" id="UP000024635">
    <property type="component" value="Unassembled WGS sequence"/>
</dbReference>
<dbReference type="STRING" id="53326.A0A016W1S4"/>
<proteinExistence type="inferred from homology"/>
<dbReference type="Pfam" id="PF01652">
    <property type="entry name" value="IF4E"/>
    <property type="match status" value="1"/>
</dbReference>
<sequence>MPTLRTYRAQEKQPGQKIEKGRPAEIMDLIWLEILIAMIGEQFGDDMDLICGLVCNVRGKGSKISMWTKDWSAEEGNMRIGQVLKQKLLGAEVPPGCTTPLFDWLKYEDHDSCQKKSGSTVKPHSEFCHRANFAARGKNGTRPSLSPLAGRARGELAAAKYYPIFRKGSAIEQSASEQIFERQFVTIFPAKSTKSLNWIALLT</sequence>
<accession>A0A016W1S4</accession>
<evidence type="ECO:0000256" key="4">
    <source>
        <dbReference type="ARBA" id="ARBA00022884"/>
    </source>
</evidence>
<dbReference type="InterPro" id="IPR001040">
    <property type="entry name" value="TIF_eIF_4E"/>
</dbReference>
<organism evidence="7 8">
    <name type="scientific">Ancylostoma ceylanicum</name>
    <dbReference type="NCBI Taxonomy" id="53326"/>
    <lineage>
        <taxon>Eukaryota</taxon>
        <taxon>Metazoa</taxon>
        <taxon>Ecdysozoa</taxon>
        <taxon>Nematoda</taxon>
        <taxon>Chromadorea</taxon>
        <taxon>Rhabditida</taxon>
        <taxon>Rhabditina</taxon>
        <taxon>Rhabditomorpha</taxon>
        <taxon>Strongyloidea</taxon>
        <taxon>Ancylostomatidae</taxon>
        <taxon>Ancylostomatinae</taxon>
        <taxon>Ancylostoma</taxon>
    </lineage>
</organism>
<keyword evidence="4 6" id="KW-0694">RNA-binding</keyword>
<keyword evidence="5 6" id="KW-0648">Protein biosynthesis</keyword>
<evidence type="ECO:0000256" key="1">
    <source>
        <dbReference type="ARBA" id="ARBA00009860"/>
    </source>
</evidence>
<gene>
    <name evidence="7" type="primary">Acey_s0002.g863</name>
    <name evidence="7" type="ORF">Y032_0002g863</name>
</gene>
<evidence type="ECO:0000256" key="2">
    <source>
        <dbReference type="ARBA" id="ARBA00022540"/>
    </source>
</evidence>
<dbReference type="SUPFAM" id="SSF55418">
    <property type="entry name" value="eIF4e-like"/>
    <property type="match status" value="1"/>
</dbReference>
<dbReference type="GO" id="GO:0006417">
    <property type="term" value="P:regulation of translation"/>
    <property type="evidence" value="ECO:0007669"/>
    <property type="project" value="UniProtKB-KW"/>
</dbReference>
<dbReference type="GO" id="GO:0000340">
    <property type="term" value="F:RNA 7-methylguanosine cap binding"/>
    <property type="evidence" value="ECO:0007669"/>
    <property type="project" value="TreeGrafter"/>
</dbReference>
<comment type="caution">
    <text evidence="7">The sequence shown here is derived from an EMBL/GenBank/DDBJ whole genome shotgun (WGS) entry which is preliminary data.</text>
</comment>
<reference evidence="8" key="1">
    <citation type="journal article" date="2015" name="Nat. Genet.">
        <title>The genome and transcriptome of the zoonotic hookworm Ancylostoma ceylanicum identify infection-specific gene families.</title>
        <authorList>
            <person name="Schwarz E.M."/>
            <person name="Hu Y."/>
            <person name="Antoshechkin I."/>
            <person name="Miller M.M."/>
            <person name="Sternberg P.W."/>
            <person name="Aroian R.V."/>
        </authorList>
    </citation>
    <scope>NUCLEOTIDE SEQUENCE</scope>
    <source>
        <strain evidence="8">HY135</strain>
    </source>
</reference>
<evidence type="ECO:0000313" key="7">
    <source>
        <dbReference type="EMBL" id="EYC33565.1"/>
    </source>
</evidence>
<protein>
    <recommendedName>
        <fullName evidence="9">Eukaryotic initiation factor 4E</fullName>
    </recommendedName>
</protein>
<evidence type="ECO:0000256" key="5">
    <source>
        <dbReference type="ARBA" id="ARBA00022917"/>
    </source>
</evidence>
<comment type="similarity">
    <text evidence="1 6">Belongs to the eukaryotic initiation factor 4E family.</text>
</comment>
<name>A0A016W1S4_9BILA</name>
<dbReference type="EMBL" id="JARK01001338">
    <property type="protein sequence ID" value="EYC33565.1"/>
    <property type="molecule type" value="Genomic_DNA"/>
</dbReference>
<dbReference type="PANTHER" id="PTHR11960:SF8">
    <property type="entry name" value="EUKARYOTIC TRANSLATION INITIATION FACTOR 4E1-RELATED"/>
    <property type="match status" value="1"/>
</dbReference>
<dbReference type="OrthoDB" id="590761at2759"/>
<dbReference type="PANTHER" id="PTHR11960">
    <property type="entry name" value="EUKARYOTIC TRANSLATION INITIATION FACTOR 4E RELATED"/>
    <property type="match status" value="1"/>
</dbReference>
<evidence type="ECO:0000256" key="3">
    <source>
        <dbReference type="ARBA" id="ARBA00022845"/>
    </source>
</evidence>
<keyword evidence="2 6" id="KW-0396">Initiation factor</keyword>
<dbReference type="GO" id="GO:0003743">
    <property type="term" value="F:translation initiation factor activity"/>
    <property type="evidence" value="ECO:0007669"/>
    <property type="project" value="UniProtKB-KW"/>
</dbReference>
<evidence type="ECO:0000256" key="6">
    <source>
        <dbReference type="RuleBase" id="RU004374"/>
    </source>
</evidence>
<keyword evidence="3" id="KW-0810">Translation regulation</keyword>